<evidence type="ECO:0000313" key="3">
    <source>
        <dbReference type="Proteomes" id="UP000029507"/>
    </source>
</evidence>
<name>A0A089LR60_9BACL</name>
<sequence>MIGKLALPVLLIGALVLPGSAASAENVSANDSSNSSLVSPMSYSETVLSSTRQLQQKVGFFDWEDMAQIEYTYKTITFNQSYQLTGTSVSYTAATGGPLTYTRYKVTTYNYTYY</sequence>
<evidence type="ECO:0000313" key="2">
    <source>
        <dbReference type="EMBL" id="AIQ63362.1"/>
    </source>
</evidence>
<dbReference type="EMBL" id="CP009286">
    <property type="protein sequence ID" value="AIQ63362.1"/>
    <property type="molecule type" value="Genomic_DNA"/>
</dbReference>
<gene>
    <name evidence="2" type="ORF">PSTEL_09950</name>
</gene>
<protein>
    <submittedName>
        <fullName evidence="2">Uncharacterized protein</fullName>
    </submittedName>
</protein>
<keyword evidence="1" id="KW-0732">Signal</keyword>
<accession>A0A089LR60</accession>
<organism evidence="2 3">
    <name type="scientific">Paenibacillus stellifer</name>
    <dbReference type="NCBI Taxonomy" id="169760"/>
    <lineage>
        <taxon>Bacteria</taxon>
        <taxon>Bacillati</taxon>
        <taxon>Bacillota</taxon>
        <taxon>Bacilli</taxon>
        <taxon>Bacillales</taxon>
        <taxon>Paenibacillaceae</taxon>
        <taxon>Paenibacillus</taxon>
    </lineage>
</organism>
<dbReference type="AlphaFoldDB" id="A0A089LR60"/>
<dbReference type="Proteomes" id="UP000029507">
    <property type="component" value="Chromosome"/>
</dbReference>
<evidence type="ECO:0000256" key="1">
    <source>
        <dbReference type="SAM" id="SignalP"/>
    </source>
</evidence>
<keyword evidence="3" id="KW-1185">Reference proteome</keyword>
<reference evidence="2 3" key="1">
    <citation type="submission" date="2014-08" db="EMBL/GenBank/DDBJ databases">
        <title>Comparative genomics of the Paenibacillus odorifer group.</title>
        <authorList>
            <person name="den Bakker H.C."/>
            <person name="Tsai Y.-C."/>
            <person name="Martin N."/>
            <person name="Korlach J."/>
            <person name="Wiedmann M."/>
        </authorList>
    </citation>
    <scope>NUCLEOTIDE SEQUENCE [LARGE SCALE GENOMIC DNA]</scope>
    <source>
        <strain evidence="2 3">DSM 14472</strain>
    </source>
</reference>
<feature type="chain" id="PRO_5001846653" evidence="1">
    <location>
        <begin position="25"/>
        <end position="114"/>
    </location>
</feature>
<dbReference type="RefSeq" id="WP_038694844.1">
    <property type="nucleotide sequence ID" value="NZ_CP009286.1"/>
</dbReference>
<proteinExistence type="predicted"/>
<dbReference type="HOGENOM" id="CLU_2118666_0_0_9"/>
<feature type="signal peptide" evidence="1">
    <location>
        <begin position="1"/>
        <end position="24"/>
    </location>
</feature>
<dbReference type="KEGG" id="pste:PSTEL_09950"/>